<gene>
    <name evidence="5" type="ORF">G3W61_26330</name>
</gene>
<sequence length="67" mass="7190">DRLAALSKREKQVLSLLPRGLTNATLAAELGISPGTVKVHVERILQKLEVKDRTQAAVYAVQAGLAL</sequence>
<dbReference type="AlphaFoldDB" id="A0A7X5SB11"/>
<keyword evidence="3" id="KW-0804">Transcription</keyword>
<protein>
    <submittedName>
        <fullName evidence="5">Response regulator transcription factor</fullName>
    </submittedName>
</protein>
<evidence type="ECO:0000256" key="3">
    <source>
        <dbReference type="ARBA" id="ARBA00023163"/>
    </source>
</evidence>
<comment type="caution">
    <text evidence="5">The sequence shown here is derived from an EMBL/GenBank/DDBJ whole genome shotgun (WGS) entry which is preliminary data.</text>
</comment>
<dbReference type="InterPro" id="IPR000792">
    <property type="entry name" value="Tscrpt_reg_LuxR_C"/>
</dbReference>
<dbReference type="PANTHER" id="PTHR44688">
    <property type="entry name" value="DNA-BINDING TRANSCRIPTIONAL ACTIVATOR DEVR_DOSR"/>
    <property type="match status" value="1"/>
</dbReference>
<proteinExistence type="predicted"/>
<dbReference type="CDD" id="cd06170">
    <property type="entry name" value="LuxR_C_like"/>
    <property type="match status" value="1"/>
</dbReference>
<evidence type="ECO:0000259" key="4">
    <source>
        <dbReference type="PROSITE" id="PS50043"/>
    </source>
</evidence>
<name>A0A7X5SB11_XANPE</name>
<feature type="non-terminal residue" evidence="5">
    <location>
        <position position="1"/>
    </location>
</feature>
<organism evidence="5 6">
    <name type="scientific">Xanthomonas perforans</name>
    <dbReference type="NCBI Taxonomy" id="442694"/>
    <lineage>
        <taxon>Bacteria</taxon>
        <taxon>Pseudomonadati</taxon>
        <taxon>Pseudomonadota</taxon>
        <taxon>Gammaproteobacteria</taxon>
        <taxon>Lysobacterales</taxon>
        <taxon>Lysobacteraceae</taxon>
        <taxon>Xanthomonas</taxon>
    </lineage>
</organism>
<keyword evidence="1" id="KW-0805">Transcription regulation</keyword>
<dbReference type="PANTHER" id="PTHR44688:SF16">
    <property type="entry name" value="DNA-BINDING TRANSCRIPTIONAL ACTIVATOR DEVR_DOSR"/>
    <property type="match status" value="1"/>
</dbReference>
<dbReference type="InterPro" id="IPR036388">
    <property type="entry name" value="WH-like_DNA-bd_sf"/>
</dbReference>
<evidence type="ECO:0000313" key="6">
    <source>
        <dbReference type="Proteomes" id="UP000471082"/>
    </source>
</evidence>
<dbReference type="PRINTS" id="PR00038">
    <property type="entry name" value="HTHLUXR"/>
</dbReference>
<dbReference type="SUPFAM" id="SSF46894">
    <property type="entry name" value="C-terminal effector domain of the bipartite response regulators"/>
    <property type="match status" value="1"/>
</dbReference>
<accession>A0A7X5SB11</accession>
<dbReference type="Proteomes" id="UP000471082">
    <property type="component" value="Unassembled WGS sequence"/>
</dbReference>
<dbReference type="EMBL" id="JAAGYU010000914">
    <property type="protein sequence ID" value="NEL79743.1"/>
    <property type="molecule type" value="Genomic_DNA"/>
</dbReference>
<dbReference type="PROSITE" id="PS50043">
    <property type="entry name" value="HTH_LUXR_2"/>
    <property type="match status" value="1"/>
</dbReference>
<dbReference type="InterPro" id="IPR016032">
    <property type="entry name" value="Sig_transdc_resp-reg_C-effctor"/>
</dbReference>
<feature type="domain" description="HTH luxR-type" evidence="4">
    <location>
        <begin position="1"/>
        <end position="64"/>
    </location>
</feature>
<dbReference type="Pfam" id="PF00196">
    <property type="entry name" value="GerE"/>
    <property type="match status" value="1"/>
</dbReference>
<evidence type="ECO:0000256" key="2">
    <source>
        <dbReference type="ARBA" id="ARBA00023125"/>
    </source>
</evidence>
<dbReference type="GO" id="GO:0003677">
    <property type="term" value="F:DNA binding"/>
    <property type="evidence" value="ECO:0007669"/>
    <property type="project" value="UniProtKB-KW"/>
</dbReference>
<dbReference type="SMART" id="SM00421">
    <property type="entry name" value="HTH_LUXR"/>
    <property type="match status" value="1"/>
</dbReference>
<dbReference type="GO" id="GO:0006355">
    <property type="term" value="P:regulation of DNA-templated transcription"/>
    <property type="evidence" value="ECO:0007669"/>
    <property type="project" value="InterPro"/>
</dbReference>
<evidence type="ECO:0000256" key="1">
    <source>
        <dbReference type="ARBA" id="ARBA00023015"/>
    </source>
</evidence>
<reference evidence="5 6" key="1">
    <citation type="submission" date="2019-11" db="EMBL/GenBank/DDBJ databases">
        <title>Genome-resolved metagenomics to study the prevalence of co-infection and intraspecific heterogeneity among plant pathogen metapopulations.</title>
        <authorList>
            <person name="Newberry E."/>
            <person name="Bhandari R."/>
            <person name="Kemble J."/>
            <person name="Sikora E."/>
            <person name="Potnis N."/>
        </authorList>
    </citation>
    <scope>NUCLEOTIDE SEQUENCE [LARGE SCALE GENOMIC DNA]</scope>
    <source>
        <strain evidence="5">Xp_Tom_Tuscaloosa_18b</strain>
    </source>
</reference>
<dbReference type="Gene3D" id="1.10.10.10">
    <property type="entry name" value="Winged helix-like DNA-binding domain superfamily/Winged helix DNA-binding domain"/>
    <property type="match status" value="1"/>
</dbReference>
<evidence type="ECO:0000313" key="5">
    <source>
        <dbReference type="EMBL" id="NEL79743.1"/>
    </source>
</evidence>
<keyword evidence="2" id="KW-0238">DNA-binding</keyword>